<accession>A0A7T0G2U4</accession>
<dbReference type="PROSITE" id="PS51257">
    <property type="entry name" value="PROKAR_LIPOPROTEIN"/>
    <property type="match status" value="1"/>
</dbReference>
<reference evidence="3" key="1">
    <citation type="submission" date="2020-02" db="EMBL/GenBank/DDBJ databases">
        <title>Genomic and physiological characterization of two novel Nitrospinaceae genera.</title>
        <authorList>
            <person name="Mueller A.J."/>
            <person name="Jung M.-Y."/>
            <person name="Strachan C.R."/>
            <person name="Herbold C.W."/>
            <person name="Kirkegaard R.H."/>
            <person name="Daims H."/>
        </authorList>
    </citation>
    <scope>NUCLEOTIDE SEQUENCE [LARGE SCALE GENOMIC DNA]</scope>
</reference>
<feature type="chain" id="PRO_5032725589" evidence="1">
    <location>
        <begin position="27"/>
        <end position="173"/>
    </location>
</feature>
<dbReference type="EMBL" id="CP048620">
    <property type="protein sequence ID" value="QPJ64669.1"/>
    <property type="molecule type" value="Genomic_DNA"/>
</dbReference>
<name>A0A7T0G2U4_9BACT</name>
<feature type="signal peptide" evidence="1">
    <location>
        <begin position="1"/>
        <end position="26"/>
    </location>
</feature>
<dbReference type="GO" id="GO:0019867">
    <property type="term" value="C:outer membrane"/>
    <property type="evidence" value="ECO:0007669"/>
    <property type="project" value="InterPro"/>
</dbReference>
<evidence type="ECO:0000313" key="2">
    <source>
        <dbReference type="EMBL" id="QPJ64669.1"/>
    </source>
</evidence>
<dbReference type="KEGG" id="nva:G3M78_04395"/>
<dbReference type="InterPro" id="IPR007485">
    <property type="entry name" value="LPS_assembly_LptE"/>
</dbReference>
<evidence type="ECO:0000313" key="3">
    <source>
        <dbReference type="Proteomes" id="UP000594464"/>
    </source>
</evidence>
<proteinExistence type="predicted"/>
<dbReference type="Gene3D" id="3.30.160.150">
    <property type="entry name" value="Lipoprotein like domain"/>
    <property type="match status" value="1"/>
</dbReference>
<organism evidence="2 3">
    <name type="scientific">Candidatus Nitrohelix vancouverensis</name>
    <dbReference type="NCBI Taxonomy" id="2705534"/>
    <lineage>
        <taxon>Bacteria</taxon>
        <taxon>Pseudomonadati</taxon>
        <taxon>Nitrospinota/Tectimicrobiota group</taxon>
        <taxon>Nitrospinota</taxon>
        <taxon>Nitrospinia</taxon>
        <taxon>Nitrospinales</taxon>
        <taxon>Nitrospinaceae</taxon>
        <taxon>Candidatus Nitrohelix</taxon>
    </lineage>
</organism>
<dbReference type="AlphaFoldDB" id="A0A7T0G2U4"/>
<dbReference type="Proteomes" id="UP000594464">
    <property type="component" value="Chromosome"/>
</dbReference>
<keyword evidence="1" id="KW-0732">Signal</keyword>
<evidence type="ECO:0000256" key="1">
    <source>
        <dbReference type="SAM" id="SignalP"/>
    </source>
</evidence>
<gene>
    <name evidence="2" type="ORF">G3M78_04395</name>
</gene>
<dbReference type="Pfam" id="PF04390">
    <property type="entry name" value="LptE"/>
    <property type="match status" value="1"/>
</dbReference>
<sequence length="173" mass="19565">MTTRFFKNAALGLLLLALCGCGYQLSNTGKSQLPAHIRTLAIPIISNSSGEPEIHRELTDEIRRAFISDGRLKVVDEGKADLILKGSLVWYNLRAVSFSADDFVSEYWVEIKVDFEATDVKKKRPLLKQQLKTKWDFRATENVISTEQARIDAIDQSFSDLSSRIVSLLIDRF</sequence>
<dbReference type="GO" id="GO:0043165">
    <property type="term" value="P:Gram-negative-bacterium-type cell outer membrane assembly"/>
    <property type="evidence" value="ECO:0007669"/>
    <property type="project" value="InterPro"/>
</dbReference>
<protein>
    <submittedName>
        <fullName evidence="2">LptE family protein</fullName>
    </submittedName>
</protein>